<feature type="region of interest" description="Disordered" evidence="9">
    <location>
        <begin position="45"/>
        <end position="128"/>
    </location>
</feature>
<dbReference type="EMBL" id="JAJTJA010000001">
    <property type="protein sequence ID" value="KAH8705163.1"/>
    <property type="molecule type" value="Genomic_DNA"/>
</dbReference>
<dbReference type="Pfam" id="PF13639">
    <property type="entry name" value="zf-RING_2"/>
    <property type="match status" value="1"/>
</dbReference>
<comment type="catalytic activity">
    <reaction evidence="1">
        <text>S-ubiquitinyl-[E2 ubiquitin-conjugating enzyme]-L-cysteine + [acceptor protein]-L-lysine = [E2 ubiquitin-conjugating enzyme]-L-cysteine + N(6)-ubiquitinyl-[acceptor protein]-L-lysine.</text>
        <dbReference type="EC" id="2.3.2.27"/>
    </reaction>
</comment>
<feature type="compositionally biased region" description="Polar residues" evidence="9">
    <location>
        <begin position="103"/>
        <end position="113"/>
    </location>
</feature>
<dbReference type="InterPro" id="IPR051834">
    <property type="entry name" value="RING_finger_E3_ligase"/>
</dbReference>
<dbReference type="FunFam" id="3.30.40.10:FF:000127">
    <property type="entry name" value="E3 ubiquitin-protein ligase RNF181"/>
    <property type="match status" value="1"/>
</dbReference>
<feature type="compositionally biased region" description="Low complexity" evidence="9">
    <location>
        <begin position="386"/>
        <end position="401"/>
    </location>
</feature>
<keyword evidence="12" id="KW-1185">Reference proteome</keyword>
<dbReference type="PROSITE" id="PS50089">
    <property type="entry name" value="ZF_RING_2"/>
    <property type="match status" value="1"/>
</dbReference>
<keyword evidence="7" id="KW-0862">Zinc</keyword>
<accession>A0AAD4Q614</accession>
<dbReference type="EC" id="2.3.2.27" evidence="2"/>
<evidence type="ECO:0000313" key="12">
    <source>
        <dbReference type="Proteomes" id="UP001201262"/>
    </source>
</evidence>
<evidence type="ECO:0000256" key="1">
    <source>
        <dbReference type="ARBA" id="ARBA00000900"/>
    </source>
</evidence>
<evidence type="ECO:0000256" key="4">
    <source>
        <dbReference type="ARBA" id="ARBA00022723"/>
    </source>
</evidence>
<dbReference type="AlphaFoldDB" id="A0AAD4Q614"/>
<dbReference type="GeneID" id="70252936"/>
<evidence type="ECO:0000256" key="3">
    <source>
        <dbReference type="ARBA" id="ARBA00022679"/>
    </source>
</evidence>
<evidence type="ECO:0000256" key="9">
    <source>
        <dbReference type="SAM" id="MobiDB-lite"/>
    </source>
</evidence>
<evidence type="ECO:0000313" key="11">
    <source>
        <dbReference type="EMBL" id="KAH8705163.1"/>
    </source>
</evidence>
<comment type="caution">
    <text evidence="11">The sequence shown here is derived from an EMBL/GenBank/DDBJ whole genome shotgun (WGS) entry which is preliminary data.</text>
</comment>
<dbReference type="SMART" id="SM00184">
    <property type="entry name" value="RING"/>
    <property type="match status" value="1"/>
</dbReference>
<dbReference type="GO" id="GO:0008270">
    <property type="term" value="F:zinc ion binding"/>
    <property type="evidence" value="ECO:0007669"/>
    <property type="project" value="UniProtKB-KW"/>
</dbReference>
<evidence type="ECO:0000256" key="6">
    <source>
        <dbReference type="ARBA" id="ARBA00022786"/>
    </source>
</evidence>
<evidence type="ECO:0000256" key="5">
    <source>
        <dbReference type="ARBA" id="ARBA00022771"/>
    </source>
</evidence>
<keyword evidence="6" id="KW-0833">Ubl conjugation pathway</keyword>
<dbReference type="SUPFAM" id="SSF57850">
    <property type="entry name" value="RING/U-box"/>
    <property type="match status" value="1"/>
</dbReference>
<name>A0AAD4Q614_9EURO</name>
<gene>
    <name evidence="11" type="ORF">BGW36DRAFT_8614</name>
</gene>
<protein>
    <recommendedName>
        <fullName evidence="2">RING-type E3 ubiquitin transferase</fullName>
        <ecNumber evidence="2">2.3.2.27</ecNumber>
    </recommendedName>
</protein>
<evidence type="ECO:0000259" key="10">
    <source>
        <dbReference type="PROSITE" id="PS50089"/>
    </source>
</evidence>
<dbReference type="InterPro" id="IPR013083">
    <property type="entry name" value="Znf_RING/FYVE/PHD"/>
</dbReference>
<dbReference type="PANTHER" id="PTHR45931:SF3">
    <property type="entry name" value="RING ZINC FINGER-CONTAINING PROTEIN"/>
    <property type="match status" value="1"/>
</dbReference>
<dbReference type="RefSeq" id="XP_046077784.1">
    <property type="nucleotide sequence ID" value="XM_046222650.1"/>
</dbReference>
<evidence type="ECO:0000256" key="2">
    <source>
        <dbReference type="ARBA" id="ARBA00012483"/>
    </source>
</evidence>
<reference evidence="11" key="1">
    <citation type="submission" date="2021-12" db="EMBL/GenBank/DDBJ databases">
        <title>Convergent genome expansion in fungi linked to evolution of root-endophyte symbiosis.</title>
        <authorList>
            <consortium name="DOE Joint Genome Institute"/>
            <person name="Ke Y.-H."/>
            <person name="Bonito G."/>
            <person name="Liao H.-L."/>
            <person name="Looney B."/>
            <person name="Rojas-Flechas A."/>
            <person name="Nash J."/>
            <person name="Hameed K."/>
            <person name="Schadt C."/>
            <person name="Martin F."/>
            <person name="Crous P.W."/>
            <person name="Miettinen O."/>
            <person name="Magnuson J.K."/>
            <person name="Labbe J."/>
            <person name="Jacobson D."/>
            <person name="Doktycz M.J."/>
            <person name="Veneault-Fourrey C."/>
            <person name="Kuo A."/>
            <person name="Mondo S."/>
            <person name="Calhoun S."/>
            <person name="Riley R."/>
            <person name="Ohm R."/>
            <person name="LaButti K."/>
            <person name="Andreopoulos B."/>
            <person name="Pangilinan J."/>
            <person name="Nolan M."/>
            <person name="Tritt A."/>
            <person name="Clum A."/>
            <person name="Lipzen A."/>
            <person name="Daum C."/>
            <person name="Barry K."/>
            <person name="Grigoriev I.V."/>
            <person name="Vilgalys R."/>
        </authorList>
    </citation>
    <scope>NUCLEOTIDE SEQUENCE</scope>
    <source>
        <strain evidence="11">PMI_201</strain>
    </source>
</reference>
<dbReference type="GO" id="GO:0061630">
    <property type="term" value="F:ubiquitin protein ligase activity"/>
    <property type="evidence" value="ECO:0007669"/>
    <property type="project" value="UniProtKB-EC"/>
</dbReference>
<feature type="compositionally biased region" description="Basic and acidic residues" evidence="9">
    <location>
        <begin position="156"/>
        <end position="165"/>
    </location>
</feature>
<feature type="region of interest" description="Disordered" evidence="9">
    <location>
        <begin position="347"/>
        <end position="431"/>
    </location>
</feature>
<organism evidence="11 12">
    <name type="scientific">Talaromyces proteolyticus</name>
    <dbReference type="NCBI Taxonomy" id="1131652"/>
    <lineage>
        <taxon>Eukaryota</taxon>
        <taxon>Fungi</taxon>
        <taxon>Dikarya</taxon>
        <taxon>Ascomycota</taxon>
        <taxon>Pezizomycotina</taxon>
        <taxon>Eurotiomycetes</taxon>
        <taxon>Eurotiomycetidae</taxon>
        <taxon>Eurotiales</taxon>
        <taxon>Trichocomaceae</taxon>
        <taxon>Talaromyces</taxon>
        <taxon>Talaromyces sect. Bacilispori</taxon>
    </lineage>
</organism>
<keyword evidence="4" id="KW-0479">Metal-binding</keyword>
<proteinExistence type="predicted"/>
<dbReference type="GO" id="GO:0006511">
    <property type="term" value="P:ubiquitin-dependent protein catabolic process"/>
    <property type="evidence" value="ECO:0007669"/>
    <property type="project" value="TreeGrafter"/>
</dbReference>
<dbReference type="Gene3D" id="3.30.40.10">
    <property type="entry name" value="Zinc/RING finger domain, C3HC4 (zinc finger)"/>
    <property type="match status" value="1"/>
</dbReference>
<evidence type="ECO:0000256" key="8">
    <source>
        <dbReference type="PROSITE-ProRule" id="PRU00175"/>
    </source>
</evidence>
<keyword evidence="3" id="KW-0808">Transferase</keyword>
<feature type="domain" description="RING-type" evidence="10">
    <location>
        <begin position="303"/>
        <end position="344"/>
    </location>
</feature>
<keyword evidence="5 8" id="KW-0863">Zinc-finger</keyword>
<dbReference type="Proteomes" id="UP001201262">
    <property type="component" value="Unassembled WGS sequence"/>
</dbReference>
<dbReference type="InterPro" id="IPR001841">
    <property type="entry name" value="Znf_RING"/>
</dbReference>
<sequence>MPLGGEDVLCHLCNNIYPRDESGLTCPRCGSDFTEIIEGSAEELPGIDYQDPPFSPRSPHSPQHDTRQSILDHNPWQHTEDHETQETDDIPGFSRHSYRSPDGNLTFTTTTWTRGMPGRRRSVGSPDQFAGTDPLLQTMGTFFQELAGAYAHRDRHVPNPDREDPWETPGATRGTYMGGGLFPRDTTRPQPATMPLTSLNDIFDLLQNEAGEDGLNRPHARVRVAGPNGANPMHILSLLAGMMGGGRMGDAVYSQEELDHVISQLVEQTGNQGAPPASETAIHSLPKKAVDKEMLGAEGKAECSICMEAVEVGSEVTELPCKHWFHGDCIEVWLKQHNTCPHCRRGINEGDDTPGTRDNPMVIPSSPPQSSQDFRNPYHRHQSFGSSPPRSSLSRHASSAPPEDDQDESQSQSPSHGGGVSGWIRSRFGSG</sequence>
<dbReference type="PANTHER" id="PTHR45931">
    <property type="entry name" value="SI:CH211-59O9.10"/>
    <property type="match status" value="1"/>
</dbReference>
<dbReference type="GO" id="GO:0016567">
    <property type="term" value="P:protein ubiquitination"/>
    <property type="evidence" value="ECO:0007669"/>
    <property type="project" value="UniProtKB-ARBA"/>
</dbReference>
<dbReference type="GO" id="GO:0005634">
    <property type="term" value="C:nucleus"/>
    <property type="evidence" value="ECO:0007669"/>
    <property type="project" value="TreeGrafter"/>
</dbReference>
<feature type="region of interest" description="Disordered" evidence="9">
    <location>
        <begin position="154"/>
        <end position="178"/>
    </location>
</feature>
<evidence type="ECO:0000256" key="7">
    <source>
        <dbReference type="ARBA" id="ARBA00022833"/>
    </source>
</evidence>